<dbReference type="InterPro" id="IPR051589">
    <property type="entry name" value="Sialate-O-sulfotransferase"/>
</dbReference>
<accession>T1GCI8</accession>
<reference evidence="2" key="2">
    <citation type="submission" date="2015-06" db="UniProtKB">
        <authorList>
            <consortium name="EnsemblMetazoa"/>
        </authorList>
    </citation>
    <scope>IDENTIFICATION</scope>
</reference>
<protein>
    <recommendedName>
        <fullName evidence="4">Sulfotransferase domain-containing protein</fullName>
    </recommendedName>
</protein>
<dbReference type="Gene3D" id="3.40.50.300">
    <property type="entry name" value="P-loop containing nucleotide triphosphate hydrolases"/>
    <property type="match status" value="1"/>
</dbReference>
<evidence type="ECO:0000256" key="1">
    <source>
        <dbReference type="ARBA" id="ARBA00010236"/>
    </source>
</evidence>
<dbReference type="InterPro" id="IPR027417">
    <property type="entry name" value="P-loop_NTPase"/>
</dbReference>
<proteinExistence type="inferred from homology"/>
<evidence type="ECO:0008006" key="4">
    <source>
        <dbReference type="Google" id="ProtNLM"/>
    </source>
</evidence>
<dbReference type="HOGENOM" id="CLU_2530048_0_0_1"/>
<dbReference type="PANTHER" id="PTHR45964:SF5">
    <property type="entry name" value="WSCD FAMILY MEMBER CG9164"/>
    <property type="match status" value="1"/>
</dbReference>
<dbReference type="Proteomes" id="UP000015102">
    <property type="component" value="Unassembled WGS sequence"/>
</dbReference>
<dbReference type="SUPFAM" id="SSF52540">
    <property type="entry name" value="P-loop containing nucleoside triphosphate hydrolases"/>
    <property type="match status" value="1"/>
</dbReference>
<keyword evidence="3" id="KW-1185">Reference proteome</keyword>
<dbReference type="STRING" id="36166.T1GCI8"/>
<dbReference type="EMBL" id="CAQQ02123061">
    <property type="status" value="NOT_ANNOTATED_CDS"/>
    <property type="molecule type" value="Genomic_DNA"/>
</dbReference>
<dbReference type="PANTHER" id="PTHR45964">
    <property type="entry name" value="WSCD FAMILY MEMBER CG9164"/>
    <property type="match status" value="1"/>
</dbReference>
<evidence type="ECO:0000313" key="3">
    <source>
        <dbReference type="Proteomes" id="UP000015102"/>
    </source>
</evidence>
<sequence>MSPTFEFYSLKQGIDWQQFVRNKLNGWEEMNLDWAKNFTGDLKIVFYDDLVRDVEGTLRDILHFINYKIDELLHACMHEGDKEN</sequence>
<dbReference type="AlphaFoldDB" id="T1GCI8"/>
<evidence type="ECO:0000313" key="2">
    <source>
        <dbReference type="EnsemblMetazoa" id="MESCA001002-PA"/>
    </source>
</evidence>
<dbReference type="EnsemblMetazoa" id="MESCA001002-RA">
    <property type="protein sequence ID" value="MESCA001002-PA"/>
    <property type="gene ID" value="MESCA001002"/>
</dbReference>
<comment type="similarity">
    <text evidence="1">Belongs to the WSCD family.</text>
</comment>
<reference evidence="3" key="1">
    <citation type="submission" date="2013-02" db="EMBL/GenBank/DDBJ databases">
        <authorList>
            <person name="Hughes D."/>
        </authorList>
    </citation>
    <scope>NUCLEOTIDE SEQUENCE</scope>
    <source>
        <strain>Durham</strain>
        <strain evidence="3">NC isolate 2 -- Noor lab</strain>
    </source>
</reference>
<name>T1GCI8_MEGSC</name>
<organism evidence="2 3">
    <name type="scientific">Megaselia scalaris</name>
    <name type="common">Humpbacked fly</name>
    <name type="synonym">Phora scalaris</name>
    <dbReference type="NCBI Taxonomy" id="36166"/>
    <lineage>
        <taxon>Eukaryota</taxon>
        <taxon>Metazoa</taxon>
        <taxon>Ecdysozoa</taxon>
        <taxon>Arthropoda</taxon>
        <taxon>Hexapoda</taxon>
        <taxon>Insecta</taxon>
        <taxon>Pterygota</taxon>
        <taxon>Neoptera</taxon>
        <taxon>Endopterygota</taxon>
        <taxon>Diptera</taxon>
        <taxon>Brachycera</taxon>
        <taxon>Muscomorpha</taxon>
        <taxon>Platypezoidea</taxon>
        <taxon>Phoridae</taxon>
        <taxon>Megaseliini</taxon>
        <taxon>Megaselia</taxon>
    </lineage>
</organism>
<dbReference type="EMBL" id="CAQQ02123062">
    <property type="status" value="NOT_ANNOTATED_CDS"/>
    <property type="molecule type" value="Genomic_DNA"/>
</dbReference>